<feature type="domain" description="EXPERA" evidence="15">
    <location>
        <begin position="31"/>
        <end position="173"/>
    </location>
</feature>
<comment type="caution">
    <text evidence="16">The sequence shown here is derived from an EMBL/GenBank/DDBJ whole genome shotgun (WGS) entry which is preliminary data.</text>
</comment>
<dbReference type="GO" id="GO:0000247">
    <property type="term" value="F:C-8 sterol isomerase activity"/>
    <property type="evidence" value="ECO:0007669"/>
    <property type="project" value="TreeGrafter"/>
</dbReference>
<keyword evidence="5" id="KW-0752">Steroid biosynthesis</keyword>
<evidence type="ECO:0000256" key="7">
    <source>
        <dbReference type="ARBA" id="ARBA00023011"/>
    </source>
</evidence>
<sequence>MAVAGAGFMGVALVAFVLIRTRRDSTLKGLANQGVFFWFLLSGTVHLVLELYYVRNHATLAGDLHPLAQIWKEYSLSDSRYLSSDALVLILESITTYIWGPVLFYAAWALYTDRPTRHVAQLVVSMGHVYSLSIYYLTGLVDGTEYGDPHPYYFWFYFVFFNVIWMVVPLALIAQSVKTIVHALSVVQKINQDKSKSKKKH</sequence>
<feature type="transmembrane region" description="Helical" evidence="14">
    <location>
        <begin position="35"/>
        <end position="54"/>
    </location>
</feature>
<dbReference type="GO" id="GO:0016020">
    <property type="term" value="C:membrane"/>
    <property type="evidence" value="ECO:0007669"/>
    <property type="project" value="UniProtKB-SubCell"/>
</dbReference>
<proteinExistence type="inferred from homology"/>
<evidence type="ECO:0000256" key="12">
    <source>
        <dbReference type="ARBA" id="ARBA00023235"/>
    </source>
</evidence>
<evidence type="ECO:0000256" key="13">
    <source>
        <dbReference type="PROSITE-ProRule" id="PRU01087"/>
    </source>
</evidence>
<dbReference type="AlphaFoldDB" id="A0A9P6KEU9"/>
<name>A0A9P6KEU9_9FUNG</name>
<evidence type="ECO:0000256" key="4">
    <source>
        <dbReference type="ARBA" id="ARBA00022692"/>
    </source>
</evidence>
<keyword evidence="4 13" id="KW-0812">Transmembrane</keyword>
<dbReference type="InterPro" id="IPR007905">
    <property type="entry name" value="EBP"/>
</dbReference>
<dbReference type="Proteomes" id="UP000780801">
    <property type="component" value="Unassembled WGS sequence"/>
</dbReference>
<gene>
    <name evidence="16" type="ORF">BGW38_010543</name>
</gene>
<dbReference type="GO" id="GO:0004769">
    <property type="term" value="F:steroid Delta-isomerase activity"/>
    <property type="evidence" value="ECO:0007669"/>
    <property type="project" value="TreeGrafter"/>
</dbReference>
<comment type="subcellular location">
    <subcellularLocation>
        <location evidence="1">Membrane</location>
        <topology evidence="1">Multi-pass membrane protein</topology>
    </subcellularLocation>
</comment>
<feature type="transmembrane region" description="Helical" evidence="14">
    <location>
        <begin position="6"/>
        <end position="23"/>
    </location>
</feature>
<evidence type="ECO:0000256" key="14">
    <source>
        <dbReference type="SAM" id="Phobius"/>
    </source>
</evidence>
<dbReference type="GO" id="GO:0016126">
    <property type="term" value="P:sterol biosynthetic process"/>
    <property type="evidence" value="ECO:0007669"/>
    <property type="project" value="UniProtKB-KW"/>
</dbReference>
<reference evidence="16" key="1">
    <citation type="journal article" date="2020" name="Fungal Divers.">
        <title>Resolving the Mortierellaceae phylogeny through synthesis of multi-gene phylogenetics and phylogenomics.</title>
        <authorList>
            <person name="Vandepol N."/>
            <person name="Liber J."/>
            <person name="Desiro A."/>
            <person name="Na H."/>
            <person name="Kennedy M."/>
            <person name="Barry K."/>
            <person name="Grigoriev I.V."/>
            <person name="Miller A.N."/>
            <person name="O'Donnell K."/>
            <person name="Stajich J.E."/>
            <person name="Bonito G."/>
        </authorList>
    </citation>
    <scope>NUCLEOTIDE SEQUENCE</scope>
    <source>
        <strain evidence="16">KOD1015</strain>
    </source>
</reference>
<dbReference type="PANTHER" id="PTHR14207:SF0">
    <property type="entry name" value="3-BETA-HYDROXYSTEROID-DELTA(8),DELTA(7)-ISOMERASE"/>
    <property type="match status" value="1"/>
</dbReference>
<keyword evidence="9 13" id="KW-0472">Membrane</keyword>
<dbReference type="EMBL" id="JAABOA010000861">
    <property type="protein sequence ID" value="KAF9582954.1"/>
    <property type="molecule type" value="Genomic_DNA"/>
</dbReference>
<dbReference type="Pfam" id="PF05241">
    <property type="entry name" value="EBP"/>
    <property type="match status" value="1"/>
</dbReference>
<protein>
    <recommendedName>
        <fullName evidence="15">EXPERA domain-containing protein</fullName>
    </recommendedName>
</protein>
<dbReference type="InterPro" id="IPR033118">
    <property type="entry name" value="EXPERA"/>
</dbReference>
<keyword evidence="12" id="KW-0413">Isomerase</keyword>
<evidence type="ECO:0000256" key="3">
    <source>
        <dbReference type="ARBA" id="ARBA00022516"/>
    </source>
</evidence>
<keyword evidence="8" id="KW-0443">Lipid metabolism</keyword>
<keyword evidence="6 13" id="KW-1133">Transmembrane helix</keyword>
<evidence type="ECO:0000313" key="17">
    <source>
        <dbReference type="Proteomes" id="UP000780801"/>
    </source>
</evidence>
<dbReference type="GO" id="GO:0005783">
    <property type="term" value="C:endoplasmic reticulum"/>
    <property type="evidence" value="ECO:0007669"/>
    <property type="project" value="TreeGrafter"/>
</dbReference>
<evidence type="ECO:0000256" key="1">
    <source>
        <dbReference type="ARBA" id="ARBA00004141"/>
    </source>
</evidence>
<evidence type="ECO:0000259" key="15">
    <source>
        <dbReference type="PROSITE" id="PS51751"/>
    </source>
</evidence>
<evidence type="ECO:0000256" key="10">
    <source>
        <dbReference type="ARBA" id="ARBA00023166"/>
    </source>
</evidence>
<dbReference type="GO" id="GO:0047750">
    <property type="term" value="F:cholestenol delta-isomerase activity"/>
    <property type="evidence" value="ECO:0007669"/>
    <property type="project" value="InterPro"/>
</dbReference>
<keyword evidence="17" id="KW-1185">Reference proteome</keyword>
<dbReference type="PANTHER" id="PTHR14207">
    <property type="entry name" value="STEROL ISOMERASE"/>
    <property type="match status" value="1"/>
</dbReference>
<evidence type="ECO:0000313" key="16">
    <source>
        <dbReference type="EMBL" id="KAF9582954.1"/>
    </source>
</evidence>
<feature type="transmembrane region" description="Helical" evidence="14">
    <location>
        <begin position="86"/>
        <end position="107"/>
    </location>
</feature>
<dbReference type="OrthoDB" id="58557at2759"/>
<evidence type="ECO:0000256" key="6">
    <source>
        <dbReference type="ARBA" id="ARBA00022989"/>
    </source>
</evidence>
<keyword evidence="11" id="KW-0753">Steroid metabolism</keyword>
<organism evidence="16 17">
    <name type="scientific">Lunasporangiospora selenospora</name>
    <dbReference type="NCBI Taxonomy" id="979761"/>
    <lineage>
        <taxon>Eukaryota</taxon>
        <taxon>Fungi</taxon>
        <taxon>Fungi incertae sedis</taxon>
        <taxon>Mucoromycota</taxon>
        <taxon>Mortierellomycotina</taxon>
        <taxon>Mortierellomycetes</taxon>
        <taxon>Mortierellales</taxon>
        <taxon>Mortierellaceae</taxon>
        <taxon>Lunasporangiospora</taxon>
    </lineage>
</organism>
<keyword evidence="10" id="KW-1207">Sterol metabolism</keyword>
<accession>A0A9P6KEU9</accession>
<evidence type="ECO:0000256" key="8">
    <source>
        <dbReference type="ARBA" id="ARBA00023098"/>
    </source>
</evidence>
<keyword evidence="7" id="KW-0756">Sterol biosynthesis</keyword>
<evidence type="ECO:0000256" key="2">
    <source>
        <dbReference type="ARBA" id="ARBA00008337"/>
    </source>
</evidence>
<keyword evidence="3" id="KW-0444">Lipid biosynthesis</keyword>
<comment type="similarity">
    <text evidence="2">Belongs to the EBP family.</text>
</comment>
<evidence type="ECO:0000256" key="9">
    <source>
        <dbReference type="ARBA" id="ARBA00023136"/>
    </source>
</evidence>
<evidence type="ECO:0000256" key="5">
    <source>
        <dbReference type="ARBA" id="ARBA00022955"/>
    </source>
</evidence>
<evidence type="ECO:0000256" key="11">
    <source>
        <dbReference type="ARBA" id="ARBA00023221"/>
    </source>
</evidence>
<dbReference type="PROSITE" id="PS51751">
    <property type="entry name" value="EXPERA"/>
    <property type="match status" value="1"/>
</dbReference>
<feature type="transmembrane region" description="Helical" evidence="14">
    <location>
        <begin position="119"/>
        <end position="137"/>
    </location>
</feature>
<feature type="transmembrane region" description="Helical" evidence="14">
    <location>
        <begin position="152"/>
        <end position="174"/>
    </location>
</feature>